<dbReference type="Pfam" id="PF02910">
    <property type="entry name" value="Succ_DH_flav_C"/>
    <property type="match status" value="1"/>
</dbReference>
<protein>
    <recommendedName>
        <fullName evidence="4 10">L-aspartate oxidase</fullName>
        <ecNumber evidence="4 10">1.4.3.16</ecNumber>
    </recommendedName>
</protein>
<evidence type="ECO:0000256" key="7">
    <source>
        <dbReference type="ARBA" id="ARBA00022827"/>
    </source>
</evidence>
<dbReference type="GO" id="GO:0009435">
    <property type="term" value="P:NAD+ biosynthetic process"/>
    <property type="evidence" value="ECO:0007669"/>
    <property type="project" value="UniProtKB-UniPathway"/>
</dbReference>
<evidence type="ECO:0000256" key="8">
    <source>
        <dbReference type="ARBA" id="ARBA00023002"/>
    </source>
</evidence>
<feature type="domain" description="Fumarate reductase/succinate dehydrogenase flavoprotein-like C-terminal" evidence="13">
    <location>
        <begin position="459"/>
        <end position="534"/>
    </location>
</feature>
<dbReference type="InterPro" id="IPR036188">
    <property type="entry name" value="FAD/NAD-bd_sf"/>
</dbReference>
<evidence type="ECO:0000259" key="12">
    <source>
        <dbReference type="Pfam" id="PF00890"/>
    </source>
</evidence>
<keyword evidence="15" id="KW-1185">Reference proteome</keyword>
<accession>A0A8J6YNB5</accession>
<comment type="pathway">
    <text evidence="2 11">Cofactor biosynthesis; NAD(+) biosynthesis; iminoaspartate from L-aspartate (oxidase route): step 1/1.</text>
</comment>
<sequence length="539" mass="58297">MGNLRVHSRALVIGSGLAGGVAALCLADRGVPVTVLCASEDPENANSWLAQGGIIHRSGLPGDAESLIADILEAGRHHNNPGAVRHLAVHGPDALEAILHHRLGVPFDSAADGSAGGEARWDLAREGGHSSARIAHVADHTGKSIMECLSEALAAHPLVTLMPGYTAVDLLTSHHHTRGMTWRYELENRCCGAYVYEEATGTIKTHLADVVLLATGGVGQIYLHTANAASAVGSGIAMASRAGVRMENLEYVQFHPTTLYHIEPRRLLITEALRGEGALLLNAKGRRIMESVDPRLELAPRDVVSRAIMDELLATGEPCAFLDARATGVDLEERFPLIFRSCMDRGLDIRVQPIPVVPAAHYFCGGILTDLRGRTTLERLYAIGECACTGIHGANRLASTSLLEAVLWAVEAARDVSARIERGELSEDRAVHEAIGNWEHSGTERNDDPALIAQDWATIRNAMWNYVGIRRTTARLNRAFDELRDLSRTLNAFYKSTPLSKPLIDLFHGCQTACLITEAALRNKTSLGCHYREDPAPTP</sequence>
<dbReference type="Proteomes" id="UP000631034">
    <property type="component" value="Unassembled WGS sequence"/>
</dbReference>
<evidence type="ECO:0000256" key="6">
    <source>
        <dbReference type="ARBA" id="ARBA00022642"/>
    </source>
</evidence>
<dbReference type="Pfam" id="PF00890">
    <property type="entry name" value="FAD_binding_2"/>
    <property type="match status" value="1"/>
</dbReference>
<dbReference type="EMBL" id="JACZHT010000003">
    <property type="protein sequence ID" value="MBE1237014.1"/>
    <property type="molecule type" value="Genomic_DNA"/>
</dbReference>
<dbReference type="InterPro" id="IPR015939">
    <property type="entry name" value="Fum_Rdtase/Succ_DH_flav-like_C"/>
</dbReference>
<dbReference type="SUPFAM" id="SSF56425">
    <property type="entry name" value="Succinate dehydrogenase/fumarate reductase flavoprotein, catalytic domain"/>
    <property type="match status" value="1"/>
</dbReference>
<evidence type="ECO:0000256" key="5">
    <source>
        <dbReference type="ARBA" id="ARBA00022630"/>
    </source>
</evidence>
<dbReference type="RefSeq" id="WP_192534026.1">
    <property type="nucleotide sequence ID" value="NZ_JACZHT010000003.1"/>
</dbReference>
<reference evidence="14" key="1">
    <citation type="submission" date="2020-10" db="EMBL/GenBank/DDBJ databases">
        <title>Genome sequence of the unusual species of purple photosynthetic bacteria, Phaeovibrio sulfidiphilus DSM 23193, type strain.</title>
        <authorList>
            <person name="Kyndt J.A."/>
            <person name="Meyer T.E."/>
        </authorList>
    </citation>
    <scope>NUCLEOTIDE SEQUENCE</scope>
    <source>
        <strain evidence="14">DSM 23193</strain>
    </source>
</reference>
<dbReference type="SUPFAM" id="SSF51905">
    <property type="entry name" value="FAD/NAD(P)-binding domain"/>
    <property type="match status" value="1"/>
</dbReference>
<dbReference type="SUPFAM" id="SSF46977">
    <property type="entry name" value="Succinate dehydrogenase/fumarate reductase flavoprotein C-terminal domain"/>
    <property type="match status" value="1"/>
</dbReference>
<comment type="subcellular location">
    <subcellularLocation>
        <location evidence="11">Cytoplasm</location>
    </subcellularLocation>
</comment>
<comment type="function">
    <text evidence="11">Catalyzes the oxidation of L-aspartate to iminoaspartate.</text>
</comment>
<dbReference type="GO" id="GO:0005737">
    <property type="term" value="C:cytoplasm"/>
    <property type="evidence" value="ECO:0007669"/>
    <property type="project" value="UniProtKB-SubCell"/>
</dbReference>
<dbReference type="InterPro" id="IPR003953">
    <property type="entry name" value="FAD-dep_OxRdtase_2_FAD-bd"/>
</dbReference>
<dbReference type="EC" id="1.4.3.16" evidence="4 10"/>
<dbReference type="PANTHER" id="PTHR42716">
    <property type="entry name" value="L-ASPARTATE OXIDASE"/>
    <property type="match status" value="1"/>
</dbReference>
<dbReference type="InterPro" id="IPR005288">
    <property type="entry name" value="NadB"/>
</dbReference>
<comment type="caution">
    <text evidence="14">The sequence shown here is derived from an EMBL/GenBank/DDBJ whole genome shotgun (WGS) entry which is preliminary data.</text>
</comment>
<evidence type="ECO:0000259" key="13">
    <source>
        <dbReference type="Pfam" id="PF02910"/>
    </source>
</evidence>
<proteinExistence type="inferred from homology"/>
<evidence type="ECO:0000256" key="9">
    <source>
        <dbReference type="ARBA" id="ARBA00048305"/>
    </source>
</evidence>
<dbReference type="AlphaFoldDB" id="A0A8J6YNB5"/>
<dbReference type="Gene3D" id="3.90.700.10">
    <property type="entry name" value="Succinate dehydrogenase/fumarate reductase flavoprotein, catalytic domain"/>
    <property type="match status" value="1"/>
</dbReference>
<evidence type="ECO:0000256" key="11">
    <source>
        <dbReference type="RuleBase" id="RU362049"/>
    </source>
</evidence>
<evidence type="ECO:0000256" key="2">
    <source>
        <dbReference type="ARBA" id="ARBA00004950"/>
    </source>
</evidence>
<evidence type="ECO:0000256" key="4">
    <source>
        <dbReference type="ARBA" id="ARBA00012173"/>
    </source>
</evidence>
<keyword evidence="5 11" id="KW-0285">Flavoprotein</keyword>
<keyword evidence="7 11" id="KW-0274">FAD</keyword>
<dbReference type="NCBIfam" id="TIGR00551">
    <property type="entry name" value="nadB"/>
    <property type="match status" value="1"/>
</dbReference>
<dbReference type="Gene3D" id="1.20.58.100">
    <property type="entry name" value="Fumarate reductase/succinate dehydrogenase flavoprotein-like, C-terminal domain"/>
    <property type="match status" value="1"/>
</dbReference>
<comment type="similarity">
    <text evidence="3 11">Belongs to the FAD-dependent oxidoreductase 2 family. NadB subfamily.</text>
</comment>
<evidence type="ECO:0000256" key="3">
    <source>
        <dbReference type="ARBA" id="ARBA00008562"/>
    </source>
</evidence>
<dbReference type="Gene3D" id="3.50.50.60">
    <property type="entry name" value="FAD/NAD(P)-binding domain"/>
    <property type="match status" value="1"/>
</dbReference>
<evidence type="ECO:0000256" key="1">
    <source>
        <dbReference type="ARBA" id="ARBA00001974"/>
    </source>
</evidence>
<name>A0A8J6YNB5_9PROT</name>
<dbReference type="PANTHER" id="PTHR42716:SF2">
    <property type="entry name" value="L-ASPARTATE OXIDASE, CHLOROPLASTIC"/>
    <property type="match status" value="1"/>
</dbReference>
<evidence type="ECO:0000313" key="15">
    <source>
        <dbReference type="Proteomes" id="UP000631034"/>
    </source>
</evidence>
<evidence type="ECO:0000313" key="14">
    <source>
        <dbReference type="EMBL" id="MBE1237014.1"/>
    </source>
</evidence>
<comment type="catalytic activity">
    <reaction evidence="9">
        <text>L-aspartate + O2 = iminosuccinate + H2O2</text>
        <dbReference type="Rhea" id="RHEA:25876"/>
        <dbReference type="ChEBI" id="CHEBI:15379"/>
        <dbReference type="ChEBI" id="CHEBI:16240"/>
        <dbReference type="ChEBI" id="CHEBI:29991"/>
        <dbReference type="ChEBI" id="CHEBI:77875"/>
        <dbReference type="EC" id="1.4.3.16"/>
    </reaction>
    <physiologicalReaction direction="left-to-right" evidence="9">
        <dbReference type="Rhea" id="RHEA:25877"/>
    </physiologicalReaction>
</comment>
<comment type="cofactor">
    <cofactor evidence="1 11">
        <name>FAD</name>
        <dbReference type="ChEBI" id="CHEBI:57692"/>
    </cofactor>
</comment>
<keyword evidence="8 11" id="KW-0560">Oxidoreductase</keyword>
<evidence type="ECO:0000256" key="10">
    <source>
        <dbReference type="NCBIfam" id="TIGR00551"/>
    </source>
</evidence>
<dbReference type="InterPro" id="IPR027477">
    <property type="entry name" value="Succ_DH/fumarate_Rdtase_cat_sf"/>
</dbReference>
<dbReference type="InterPro" id="IPR037099">
    <property type="entry name" value="Fum_R/Succ_DH_flav-like_C_sf"/>
</dbReference>
<dbReference type="FunFam" id="3.90.700.10:FF:000002">
    <property type="entry name" value="L-aspartate oxidase"/>
    <property type="match status" value="1"/>
</dbReference>
<dbReference type="UniPathway" id="UPA00253">
    <property type="reaction ID" value="UER00326"/>
</dbReference>
<dbReference type="GO" id="GO:0008734">
    <property type="term" value="F:L-aspartate oxidase activity"/>
    <property type="evidence" value="ECO:0007669"/>
    <property type="project" value="UniProtKB-UniRule"/>
</dbReference>
<dbReference type="PRINTS" id="PR00368">
    <property type="entry name" value="FADPNR"/>
</dbReference>
<organism evidence="14 15">
    <name type="scientific">Phaeovibrio sulfidiphilus</name>
    <dbReference type="NCBI Taxonomy" id="1220600"/>
    <lineage>
        <taxon>Bacteria</taxon>
        <taxon>Pseudomonadati</taxon>
        <taxon>Pseudomonadota</taxon>
        <taxon>Alphaproteobacteria</taxon>
        <taxon>Rhodospirillales</taxon>
        <taxon>Rhodospirillaceae</taxon>
        <taxon>Phaeovibrio</taxon>
    </lineage>
</organism>
<keyword evidence="6 11" id="KW-0662">Pyridine nucleotide biosynthesis</keyword>
<feature type="domain" description="FAD-dependent oxidoreductase 2 FAD-binding" evidence="12">
    <location>
        <begin position="10"/>
        <end position="402"/>
    </location>
</feature>
<gene>
    <name evidence="14" type="primary">nadB</name>
    <name evidence="14" type="ORF">IHV25_05060</name>
</gene>